<dbReference type="Proteomes" id="UP001228446">
    <property type="component" value="Unassembled WGS sequence"/>
</dbReference>
<comment type="caution">
    <text evidence="1">The sequence shown here is derived from an EMBL/GenBank/DDBJ whole genome shotgun (WGS) entry which is preliminary data.</text>
</comment>
<name>A0ABU1B2J6_9STRE</name>
<proteinExistence type="predicted"/>
<accession>A0ABU1B2J6</accession>
<evidence type="ECO:0000313" key="1">
    <source>
        <dbReference type="EMBL" id="MDQ8833070.1"/>
    </source>
</evidence>
<dbReference type="EMBL" id="JAVIBX010000013">
    <property type="protein sequence ID" value="MDQ8833070.1"/>
    <property type="molecule type" value="Genomic_DNA"/>
</dbReference>
<gene>
    <name evidence="1" type="ORF">RFF62_04615</name>
</gene>
<keyword evidence="2" id="KW-1185">Reference proteome</keyword>
<sequence length="42" mass="4828">MVKELGTKEIVIEGLKVVILQLIDHLLNRKDHMVLWQAAGKF</sequence>
<protein>
    <submittedName>
        <fullName evidence="1">Uncharacterized protein</fullName>
    </submittedName>
</protein>
<reference evidence="1 2" key="1">
    <citation type="submission" date="2023-08" db="EMBL/GenBank/DDBJ databases">
        <title>Streptococcus ruminantium-associated sheep mastitis outbreak detected in Italy is distinct from bovine isolates.</title>
        <authorList>
            <person name="Rosa M.N."/>
            <person name="Vezina B."/>
            <person name="Tola S."/>
        </authorList>
    </citation>
    <scope>NUCLEOTIDE SEQUENCE [LARGE SCALE GENOMIC DNA]</scope>
    <source>
        <strain evidence="1 2">OM6730</strain>
    </source>
</reference>
<organism evidence="1 2">
    <name type="scientific">Streptococcus ruminantium</name>
    <dbReference type="NCBI Taxonomy" id="1917441"/>
    <lineage>
        <taxon>Bacteria</taxon>
        <taxon>Bacillati</taxon>
        <taxon>Bacillota</taxon>
        <taxon>Bacilli</taxon>
        <taxon>Lactobacillales</taxon>
        <taxon>Streptococcaceae</taxon>
        <taxon>Streptococcus</taxon>
    </lineage>
</organism>
<evidence type="ECO:0000313" key="2">
    <source>
        <dbReference type="Proteomes" id="UP001228446"/>
    </source>
</evidence>
<dbReference type="RefSeq" id="WP_308937924.1">
    <property type="nucleotide sequence ID" value="NZ_JAVIBP010000012.1"/>
</dbReference>